<keyword evidence="2" id="KW-0732">Signal</keyword>
<reference evidence="3 4" key="1">
    <citation type="submission" date="2019-07" db="EMBL/GenBank/DDBJ databases">
        <title>Rufibacter sp. nov., isolated from lake sediment.</title>
        <authorList>
            <person name="Qu J.-H."/>
        </authorList>
    </citation>
    <scope>NUCLEOTIDE SEQUENCE [LARGE SCALE GENOMIC DNA]</scope>
    <source>
        <strain evidence="3 4">NBS58-1</strain>
    </source>
</reference>
<sequence>MKRANLFSINLVAAPFLVATLLLTACDTTPNQRKEIASRELDKLDEKANAAAVKTKDELKEAGRALARQRAERKRREARGPVAGKQVQMERELLGDYRNLAQVPADSIRDAYVHFLQQVRDRKEVWTTEDWDYANSIYKRLNDRERVLHGDIILRHATKIKALQAEYVALENKADLRDYQRIKKEQAGQ</sequence>
<dbReference type="AlphaFoldDB" id="A0A5B6TJ51"/>
<feature type="chain" id="PRO_5022821141" description="DUF4890 domain-containing protein" evidence="2">
    <location>
        <begin position="26"/>
        <end position="189"/>
    </location>
</feature>
<name>A0A5B6TJ51_9BACT</name>
<feature type="signal peptide" evidence="2">
    <location>
        <begin position="1"/>
        <end position="25"/>
    </location>
</feature>
<organism evidence="3 4">
    <name type="scientific">Rufibacter hautae</name>
    <dbReference type="NCBI Taxonomy" id="2595005"/>
    <lineage>
        <taxon>Bacteria</taxon>
        <taxon>Pseudomonadati</taxon>
        <taxon>Bacteroidota</taxon>
        <taxon>Cytophagia</taxon>
        <taxon>Cytophagales</taxon>
        <taxon>Hymenobacteraceae</taxon>
        <taxon>Rufibacter</taxon>
    </lineage>
</organism>
<protein>
    <recommendedName>
        <fullName evidence="5">DUF4890 domain-containing protein</fullName>
    </recommendedName>
</protein>
<gene>
    <name evidence="3" type="ORF">FOA19_02140</name>
</gene>
<dbReference type="OrthoDB" id="883648at2"/>
<dbReference type="PROSITE" id="PS51257">
    <property type="entry name" value="PROKAR_LIPOPROTEIN"/>
    <property type="match status" value="1"/>
</dbReference>
<evidence type="ECO:0000313" key="4">
    <source>
        <dbReference type="Proteomes" id="UP000324133"/>
    </source>
</evidence>
<feature type="region of interest" description="Disordered" evidence="1">
    <location>
        <begin position="63"/>
        <end position="84"/>
    </location>
</feature>
<evidence type="ECO:0000313" key="3">
    <source>
        <dbReference type="EMBL" id="KAA3439510.1"/>
    </source>
</evidence>
<keyword evidence="4" id="KW-1185">Reference proteome</keyword>
<evidence type="ECO:0000256" key="2">
    <source>
        <dbReference type="SAM" id="SignalP"/>
    </source>
</evidence>
<accession>A0A5B6TJ51</accession>
<proteinExistence type="predicted"/>
<comment type="caution">
    <text evidence="3">The sequence shown here is derived from an EMBL/GenBank/DDBJ whole genome shotgun (WGS) entry which is preliminary data.</text>
</comment>
<evidence type="ECO:0008006" key="5">
    <source>
        <dbReference type="Google" id="ProtNLM"/>
    </source>
</evidence>
<evidence type="ECO:0000256" key="1">
    <source>
        <dbReference type="SAM" id="MobiDB-lite"/>
    </source>
</evidence>
<dbReference type="Proteomes" id="UP000324133">
    <property type="component" value="Unassembled WGS sequence"/>
</dbReference>
<dbReference type="EMBL" id="VKKY01000001">
    <property type="protein sequence ID" value="KAA3439510.1"/>
    <property type="molecule type" value="Genomic_DNA"/>
</dbReference>